<dbReference type="Proteomes" id="UP001451606">
    <property type="component" value="Chromosome"/>
</dbReference>
<dbReference type="AlphaFoldDB" id="A0AAX4NEX2"/>
<dbReference type="InterPro" id="IPR001650">
    <property type="entry name" value="Helicase_C-like"/>
</dbReference>
<dbReference type="InterPro" id="IPR050615">
    <property type="entry name" value="ATP-dep_DNA_Helicase"/>
</dbReference>
<protein>
    <recommendedName>
        <fullName evidence="8">DNA 3'-5' helicase</fullName>
        <ecNumber evidence="8">5.6.2.4</ecNumber>
    </recommendedName>
</protein>
<evidence type="ECO:0000313" key="14">
    <source>
        <dbReference type="Proteomes" id="UP001451606"/>
    </source>
</evidence>
<dbReference type="GO" id="GO:0003677">
    <property type="term" value="F:DNA binding"/>
    <property type="evidence" value="ECO:0007669"/>
    <property type="project" value="InterPro"/>
</dbReference>
<sequence>MGMTMDFDRGTILLRNVKDPLNCMIFDPRVNAYRAPAYMYARIASQYPDVEDRVFEKSQKIKFSHSETLRAYQKKAISKWKENGFSGTIVLPTAAGKTHIGIEAIRLLSNSVLVVAPTIELIQQWRTKLEKVFGIKVGQIGGGEKTFLPVTVSTYDSAFLMAETLGNKFKLVIFDEVHHLASDQYLNIAKMFASPYRLGLTATYERTDLLHEKLEEYMGGKIFEMGYEELEDYLADFSIIRIPVELNDEEEEEYRTNREIFLRYIRRERIRLKGPWDFEKFIMRSWNPEGREALLAWRRSREIAFSARVKIDTVRYVLSRHRGEKTIIFTEDTDTAYLISREFLVPALTYLTPGPERKEYLDMFREGKVTVLATSRVLDEGVDVPDATIGIVLSGSGSARQYRQRLGRILRPGSEKKAVLYEIVTKSTSEYATSSRRRKGVPNRSDDS</sequence>
<comment type="catalytic activity">
    <reaction evidence="9">
        <text>ATP + H2O = ADP + phosphate + H(+)</text>
        <dbReference type="Rhea" id="RHEA:13065"/>
        <dbReference type="ChEBI" id="CHEBI:15377"/>
        <dbReference type="ChEBI" id="CHEBI:15378"/>
        <dbReference type="ChEBI" id="CHEBI:30616"/>
        <dbReference type="ChEBI" id="CHEBI:43474"/>
        <dbReference type="ChEBI" id="CHEBI:456216"/>
        <dbReference type="EC" id="5.6.2.4"/>
    </reaction>
</comment>
<dbReference type="InterPro" id="IPR006935">
    <property type="entry name" value="Helicase/UvrB_N"/>
</dbReference>
<keyword evidence="4 13" id="KW-0347">Helicase</keyword>
<evidence type="ECO:0000259" key="12">
    <source>
        <dbReference type="PROSITE" id="PS51194"/>
    </source>
</evidence>
<evidence type="ECO:0000256" key="7">
    <source>
        <dbReference type="ARBA" id="ARBA00034617"/>
    </source>
</evidence>
<evidence type="ECO:0000259" key="11">
    <source>
        <dbReference type="PROSITE" id="PS51192"/>
    </source>
</evidence>
<dbReference type="GO" id="GO:0005524">
    <property type="term" value="F:ATP binding"/>
    <property type="evidence" value="ECO:0007669"/>
    <property type="project" value="UniProtKB-KW"/>
</dbReference>
<dbReference type="InterPro" id="IPR014001">
    <property type="entry name" value="Helicase_ATP-bd"/>
</dbReference>
<feature type="domain" description="Helicase ATP-binding" evidence="11">
    <location>
        <begin position="78"/>
        <end position="222"/>
    </location>
</feature>
<organism evidence="13 14">
    <name type="scientific">Oxyplasma meridianum</name>
    <dbReference type="NCBI Taxonomy" id="3073602"/>
    <lineage>
        <taxon>Archaea</taxon>
        <taxon>Methanobacteriati</taxon>
        <taxon>Thermoplasmatota</taxon>
        <taxon>Thermoplasmata</taxon>
        <taxon>Thermoplasmatales</taxon>
        <taxon>Thermoplasmataceae</taxon>
        <taxon>Oxyplasma</taxon>
    </lineage>
</organism>
<accession>A0AAX4NEX2</accession>
<dbReference type="SUPFAM" id="SSF52540">
    <property type="entry name" value="P-loop containing nucleoside triphosphate hydrolases"/>
    <property type="match status" value="1"/>
</dbReference>
<dbReference type="Gene3D" id="6.10.140.1180">
    <property type="match status" value="1"/>
</dbReference>
<evidence type="ECO:0000256" key="1">
    <source>
        <dbReference type="ARBA" id="ARBA00006637"/>
    </source>
</evidence>
<dbReference type="PROSITE" id="PS51192">
    <property type="entry name" value="HELICASE_ATP_BIND_1"/>
    <property type="match status" value="1"/>
</dbReference>
<evidence type="ECO:0000256" key="4">
    <source>
        <dbReference type="ARBA" id="ARBA00022806"/>
    </source>
</evidence>
<dbReference type="PANTHER" id="PTHR11274">
    <property type="entry name" value="RAD25/XP-B DNA REPAIR HELICASE"/>
    <property type="match status" value="1"/>
</dbReference>
<keyword evidence="14" id="KW-1185">Reference proteome</keyword>
<dbReference type="GO" id="GO:0016787">
    <property type="term" value="F:hydrolase activity"/>
    <property type="evidence" value="ECO:0007669"/>
    <property type="project" value="UniProtKB-KW"/>
</dbReference>
<dbReference type="PROSITE" id="PS51194">
    <property type="entry name" value="HELICASE_CTER"/>
    <property type="match status" value="1"/>
</dbReference>
<dbReference type="InterPro" id="IPR040699">
    <property type="entry name" value="XPB_DRD"/>
</dbReference>
<dbReference type="InterPro" id="IPR032438">
    <property type="entry name" value="ERCC3_RAD25_C"/>
</dbReference>
<dbReference type="RefSeq" id="WP_393971710.1">
    <property type="nucleotide sequence ID" value="NZ_CP133772.1"/>
</dbReference>
<feature type="domain" description="Helicase C-terminal" evidence="12">
    <location>
        <begin position="310"/>
        <end position="448"/>
    </location>
</feature>
<evidence type="ECO:0000256" key="8">
    <source>
        <dbReference type="ARBA" id="ARBA00034808"/>
    </source>
</evidence>
<dbReference type="SMART" id="SM00487">
    <property type="entry name" value="DEXDc"/>
    <property type="match status" value="1"/>
</dbReference>
<evidence type="ECO:0000256" key="5">
    <source>
        <dbReference type="ARBA" id="ARBA00022840"/>
    </source>
</evidence>
<dbReference type="KEGG" id="omr:OXIME_000289"/>
<proteinExistence type="inferred from homology"/>
<evidence type="ECO:0000256" key="2">
    <source>
        <dbReference type="ARBA" id="ARBA00022741"/>
    </source>
</evidence>
<keyword evidence="3" id="KW-0378">Hydrolase</keyword>
<comment type="similarity">
    <text evidence="1">Belongs to the helicase family. RAD25/XPB subfamily.</text>
</comment>
<dbReference type="Pfam" id="PF04851">
    <property type="entry name" value="ResIII"/>
    <property type="match status" value="1"/>
</dbReference>
<name>A0AAX4NEX2_9ARCH</name>
<evidence type="ECO:0000256" key="10">
    <source>
        <dbReference type="SAM" id="MobiDB-lite"/>
    </source>
</evidence>
<feature type="region of interest" description="Disordered" evidence="10">
    <location>
        <begin position="429"/>
        <end position="448"/>
    </location>
</feature>
<dbReference type="Pfam" id="PF16203">
    <property type="entry name" value="ERCC3_RAD25_C"/>
    <property type="match status" value="1"/>
</dbReference>
<keyword evidence="6" id="KW-0413">Isomerase</keyword>
<keyword evidence="5" id="KW-0067">ATP-binding</keyword>
<evidence type="ECO:0000256" key="9">
    <source>
        <dbReference type="ARBA" id="ARBA00048988"/>
    </source>
</evidence>
<reference evidence="13 14" key="1">
    <citation type="submission" date="2023-09" db="EMBL/GenBank/DDBJ databases">
        <authorList>
            <person name="Golyshina O.V."/>
            <person name="Lunev E.A."/>
            <person name="Bargiela R."/>
            <person name="Gaines M.C."/>
            <person name="Daum B."/>
            <person name="Bale N.J."/>
            <person name="Koenen M."/>
            <person name="Sinninghe Damst J.S."/>
            <person name="Yakimov M."/>
            <person name="Golyshin P.N."/>
        </authorList>
    </citation>
    <scope>NUCLEOTIDE SEQUENCE [LARGE SCALE GENOMIC DNA]</scope>
    <source>
        <strain evidence="13 14">M1</strain>
    </source>
</reference>
<evidence type="ECO:0000256" key="6">
    <source>
        <dbReference type="ARBA" id="ARBA00023235"/>
    </source>
</evidence>
<dbReference type="Gene3D" id="3.40.1170.30">
    <property type="match status" value="1"/>
</dbReference>
<dbReference type="InterPro" id="IPR027417">
    <property type="entry name" value="P-loop_NTPase"/>
</dbReference>
<dbReference type="EC" id="5.6.2.4" evidence="8"/>
<dbReference type="PANTHER" id="PTHR11274:SF0">
    <property type="entry name" value="GENERAL TRANSCRIPTION AND DNA REPAIR FACTOR IIH HELICASE SUBUNIT XPB"/>
    <property type="match status" value="1"/>
</dbReference>
<keyword evidence="2" id="KW-0547">Nucleotide-binding</keyword>
<dbReference type="GO" id="GO:0043138">
    <property type="term" value="F:3'-5' DNA helicase activity"/>
    <property type="evidence" value="ECO:0007669"/>
    <property type="project" value="UniProtKB-EC"/>
</dbReference>
<dbReference type="GeneID" id="95967013"/>
<dbReference type="Gene3D" id="3.40.50.300">
    <property type="entry name" value="P-loop containing nucleotide triphosphate hydrolases"/>
    <property type="match status" value="2"/>
</dbReference>
<dbReference type="SMART" id="SM00490">
    <property type="entry name" value="HELICc"/>
    <property type="match status" value="1"/>
</dbReference>
<evidence type="ECO:0000313" key="13">
    <source>
        <dbReference type="EMBL" id="WYX99747.1"/>
    </source>
</evidence>
<dbReference type="Pfam" id="PF18458">
    <property type="entry name" value="XPB_DRD"/>
    <property type="match status" value="1"/>
</dbReference>
<dbReference type="EMBL" id="CP133772">
    <property type="protein sequence ID" value="WYX99747.1"/>
    <property type="molecule type" value="Genomic_DNA"/>
</dbReference>
<gene>
    <name evidence="13" type="ORF">OXIME_000289</name>
</gene>
<comment type="catalytic activity">
    <reaction evidence="7">
        <text>Couples ATP hydrolysis with the unwinding of duplex DNA by translocating in the 3'-5' direction.</text>
        <dbReference type="EC" id="5.6.2.4"/>
    </reaction>
</comment>
<evidence type="ECO:0000256" key="3">
    <source>
        <dbReference type="ARBA" id="ARBA00022801"/>
    </source>
</evidence>
<dbReference type="CDD" id="cd17926">
    <property type="entry name" value="DEXHc_RE"/>
    <property type="match status" value="1"/>
</dbReference>